<keyword evidence="5" id="KW-0411">Iron-sulfur</keyword>
<dbReference type="OrthoDB" id="10253113at2759"/>
<keyword evidence="4" id="KW-0479">Metal-binding</keyword>
<dbReference type="PANTHER" id="PTHR11615">
    <property type="entry name" value="NITRATE, FORMATE, IRON DEHYDROGENASE"/>
    <property type="match status" value="1"/>
</dbReference>
<evidence type="ECO:0000313" key="10">
    <source>
        <dbReference type="Proteomes" id="UP000509704"/>
    </source>
</evidence>
<evidence type="ECO:0000256" key="5">
    <source>
        <dbReference type="ARBA" id="ARBA00023014"/>
    </source>
</evidence>
<feature type="region of interest" description="Disordered" evidence="7">
    <location>
        <begin position="359"/>
        <end position="390"/>
    </location>
</feature>
<dbReference type="InterPro" id="IPR004108">
    <property type="entry name" value="Fe_hydrogenase_lsu_C"/>
</dbReference>
<dbReference type="Gene3D" id="3.40.950.10">
    <property type="entry name" value="Fe-only Hydrogenase (Larger Subunit), Chain L, domain 3"/>
    <property type="match status" value="1"/>
</dbReference>
<evidence type="ECO:0000256" key="1">
    <source>
        <dbReference type="ARBA" id="ARBA00006596"/>
    </source>
</evidence>
<proteinExistence type="inferred from homology"/>
<comment type="similarity">
    <text evidence="1">Belongs to the NARF family.</text>
</comment>
<protein>
    <recommendedName>
        <fullName evidence="2">Cytosolic Fe-S cluster assembly factor NAR1</fullName>
    </recommendedName>
    <alternativeName>
        <fullName evidence="3">Cytosolic Fe-S cluster assembly factor nar1</fullName>
    </alternativeName>
    <alternativeName>
        <fullName evidence="6">Nuclear architecture-related protein 1</fullName>
    </alternativeName>
</protein>
<evidence type="ECO:0000256" key="3">
    <source>
        <dbReference type="ARBA" id="ARBA00017073"/>
    </source>
</evidence>
<dbReference type="RefSeq" id="XP_037144048.1">
    <property type="nucleotide sequence ID" value="XM_037288153.1"/>
</dbReference>
<evidence type="ECO:0000256" key="6">
    <source>
        <dbReference type="ARBA" id="ARBA00031269"/>
    </source>
</evidence>
<sequence>MSALLSEADLNDFISPGLACVKPTESKKISVDADEREIQVGKEPDELEKVSITLQDCLACAGCITSSEEILLSRQSYSVFMDSWQTLAGEMVLAVSISPQGRLSLANYFQMGLDQLDLCLLNFFKSYFGCKYFVGTQMGRNITISRTNQVLQERKTSGESAAKPMLSAVCPGFVLYAEKTKPELVPYLLNIKSPQQITGSLLKDSVPQDEKVYHLAIMPCFDKKLEASRPDGEQEVDCVITPKELVTMLQELNVDFAAFQTADTNIVNELSPPGWDPLLHWSSNEGSSSGGFAYQYVSELQKTHPGSRLLVLPGKNSDVREYRLVEATAGHQPSTIASSSELYGFRNIQNMVRRLTSARRAKPRTVRALRKRTTTPEHQQQPPEHRLPEADPYNCDFIEVMACPGGCINGGGLLNSDIHGEAAPNRKRDAIDKMNKLYASQLTTIDAATVGKRLDELSRSSARQYVYEFNPIVPAPDDNIVSVANTW</sequence>
<keyword evidence="10" id="KW-1185">Reference proteome</keyword>
<evidence type="ECO:0000256" key="2">
    <source>
        <dbReference type="ARBA" id="ARBA00015854"/>
    </source>
</evidence>
<dbReference type="GeneID" id="59236044"/>
<dbReference type="GO" id="GO:0051539">
    <property type="term" value="F:4 iron, 4 sulfur cluster binding"/>
    <property type="evidence" value="ECO:0007669"/>
    <property type="project" value="UniProtKB-KW"/>
</dbReference>
<accession>A0A7H9B119</accession>
<name>A0A7H9B119_ZYGMR</name>
<feature type="domain" description="Iron hydrogenase large subunit C-terminal" evidence="8">
    <location>
        <begin position="93"/>
        <end position="411"/>
    </location>
</feature>
<dbReference type="InterPro" id="IPR009016">
    <property type="entry name" value="Fe_hydrogenase"/>
</dbReference>
<keyword evidence="4" id="KW-0408">Iron</keyword>
<evidence type="ECO:0000256" key="7">
    <source>
        <dbReference type="SAM" id="MobiDB-lite"/>
    </source>
</evidence>
<dbReference type="Pfam" id="PF02906">
    <property type="entry name" value="Fe_hyd_lg_C"/>
    <property type="match status" value="1"/>
</dbReference>
<reference evidence="9 10" key="1">
    <citation type="submission" date="2020-07" db="EMBL/GenBank/DDBJ databases">
        <title>The yeast mating-type switching endonuclease HO is a domesticated member of an unorthodox homing genetic element family.</title>
        <authorList>
            <person name="Coughlan A.Y."/>
            <person name="Lombardi L."/>
            <person name="Braun-Galleani S."/>
            <person name="Martos A.R."/>
            <person name="Galeote V."/>
            <person name="Bigey F."/>
            <person name="Dequin S."/>
            <person name="Byrne K.P."/>
            <person name="Wolfe K.H."/>
        </authorList>
    </citation>
    <scope>NUCLEOTIDE SEQUENCE [LARGE SCALE GENOMIC DNA]</scope>
    <source>
        <strain evidence="9 10">NRRL Y-6702</strain>
    </source>
</reference>
<feature type="compositionally biased region" description="Basic residues" evidence="7">
    <location>
        <begin position="359"/>
        <end position="373"/>
    </location>
</feature>
<dbReference type="AlphaFoldDB" id="A0A7H9B119"/>
<dbReference type="InterPro" id="IPR050340">
    <property type="entry name" value="Cytosolic_Fe-S_CAF"/>
</dbReference>
<keyword evidence="4" id="KW-0004">4Fe-4S</keyword>
<dbReference type="EMBL" id="CP058607">
    <property type="protein sequence ID" value="QLG72320.1"/>
    <property type="molecule type" value="Genomic_DNA"/>
</dbReference>
<evidence type="ECO:0000259" key="8">
    <source>
        <dbReference type="Pfam" id="PF02906"/>
    </source>
</evidence>
<evidence type="ECO:0000256" key="4">
    <source>
        <dbReference type="ARBA" id="ARBA00022485"/>
    </source>
</evidence>
<evidence type="ECO:0000313" key="9">
    <source>
        <dbReference type="EMBL" id="QLG72320.1"/>
    </source>
</evidence>
<dbReference type="SUPFAM" id="SSF53920">
    <property type="entry name" value="Fe-only hydrogenase"/>
    <property type="match status" value="1"/>
</dbReference>
<dbReference type="Proteomes" id="UP000509704">
    <property type="component" value="Chromosome 4"/>
</dbReference>
<organism evidence="9 10">
    <name type="scientific">Zygotorulaspora mrakii</name>
    <name type="common">Zygosaccharomyces mrakii</name>
    <dbReference type="NCBI Taxonomy" id="42260"/>
    <lineage>
        <taxon>Eukaryota</taxon>
        <taxon>Fungi</taxon>
        <taxon>Dikarya</taxon>
        <taxon>Ascomycota</taxon>
        <taxon>Saccharomycotina</taxon>
        <taxon>Saccharomycetes</taxon>
        <taxon>Saccharomycetales</taxon>
        <taxon>Saccharomycetaceae</taxon>
        <taxon>Zygotorulaspora</taxon>
    </lineage>
</organism>
<gene>
    <name evidence="9" type="ORF">HG535_0D00270</name>
</gene>
<dbReference type="KEGG" id="zmk:HG535_0D00270"/>